<evidence type="ECO:0000259" key="1">
    <source>
        <dbReference type="Pfam" id="PF00294"/>
    </source>
</evidence>
<accession>A0A9D2KMN2</accession>
<dbReference type="AlphaFoldDB" id="A0A9D2KMN2"/>
<comment type="caution">
    <text evidence="2">The sequence shown here is derived from an EMBL/GenBank/DDBJ whole genome shotgun (WGS) entry which is preliminary data.</text>
</comment>
<proteinExistence type="predicted"/>
<sequence length="134" mass="14416">TMEDLHRLSTKTLELGAKVILIKCGSSGMYFRTEKKEKLEGLCAALRLKPEEWADKEGFEKSFEPEAVLSGTGAGDTSIAAFLASVMVGESLEEAVEMAAATGACCVAAYDALSGLKPLEQLKEKIRKGWKKNG</sequence>
<dbReference type="GO" id="GO:0016301">
    <property type="term" value="F:kinase activity"/>
    <property type="evidence" value="ECO:0007669"/>
    <property type="project" value="UniProtKB-KW"/>
</dbReference>
<dbReference type="InterPro" id="IPR011611">
    <property type="entry name" value="PfkB_dom"/>
</dbReference>
<name>A0A9D2KMN2_9FIRM</name>
<dbReference type="EMBL" id="DWZA01000019">
    <property type="protein sequence ID" value="HJA70314.1"/>
    <property type="molecule type" value="Genomic_DNA"/>
</dbReference>
<reference evidence="2" key="1">
    <citation type="journal article" date="2021" name="PeerJ">
        <title>Extensive microbial diversity within the chicken gut microbiome revealed by metagenomics and culture.</title>
        <authorList>
            <person name="Gilroy R."/>
            <person name="Ravi A."/>
            <person name="Getino M."/>
            <person name="Pursley I."/>
            <person name="Horton D.L."/>
            <person name="Alikhan N.F."/>
            <person name="Baker D."/>
            <person name="Gharbi K."/>
            <person name="Hall N."/>
            <person name="Watson M."/>
            <person name="Adriaenssens E.M."/>
            <person name="Foster-Nyarko E."/>
            <person name="Jarju S."/>
            <person name="Secka A."/>
            <person name="Antonio M."/>
            <person name="Oren A."/>
            <person name="Chaudhuri R.R."/>
            <person name="La Ragione R."/>
            <person name="Hildebrand F."/>
            <person name="Pallen M.J."/>
        </authorList>
    </citation>
    <scope>NUCLEOTIDE SEQUENCE</scope>
    <source>
        <strain evidence="2">CHK178-16964</strain>
    </source>
</reference>
<dbReference type="Pfam" id="PF00294">
    <property type="entry name" value="PfkB"/>
    <property type="match status" value="1"/>
</dbReference>
<evidence type="ECO:0000313" key="2">
    <source>
        <dbReference type="EMBL" id="HJA70314.1"/>
    </source>
</evidence>
<gene>
    <name evidence="2" type="ORF">IAA07_01880</name>
</gene>
<protein>
    <submittedName>
        <fullName evidence="2">Carbohydrate kinase family protein</fullName>
    </submittedName>
</protein>
<evidence type="ECO:0000313" key="3">
    <source>
        <dbReference type="Proteomes" id="UP000823900"/>
    </source>
</evidence>
<dbReference type="Proteomes" id="UP000823900">
    <property type="component" value="Unassembled WGS sequence"/>
</dbReference>
<dbReference type="InterPro" id="IPR029056">
    <property type="entry name" value="Ribokinase-like"/>
</dbReference>
<keyword evidence="2" id="KW-0808">Transferase</keyword>
<organism evidence="2 3">
    <name type="scientific">Candidatus Lachnoclostridium stercoravium</name>
    <dbReference type="NCBI Taxonomy" id="2838633"/>
    <lineage>
        <taxon>Bacteria</taxon>
        <taxon>Bacillati</taxon>
        <taxon>Bacillota</taxon>
        <taxon>Clostridia</taxon>
        <taxon>Lachnospirales</taxon>
        <taxon>Lachnospiraceae</taxon>
    </lineage>
</organism>
<keyword evidence="2" id="KW-0418">Kinase</keyword>
<reference evidence="2" key="2">
    <citation type="submission" date="2021-04" db="EMBL/GenBank/DDBJ databases">
        <authorList>
            <person name="Gilroy R."/>
        </authorList>
    </citation>
    <scope>NUCLEOTIDE SEQUENCE</scope>
    <source>
        <strain evidence="2">CHK178-16964</strain>
    </source>
</reference>
<dbReference type="SUPFAM" id="SSF53613">
    <property type="entry name" value="Ribokinase-like"/>
    <property type="match status" value="1"/>
</dbReference>
<feature type="domain" description="Carbohydrate kinase PfkB" evidence="1">
    <location>
        <begin position="2"/>
        <end position="112"/>
    </location>
</feature>
<dbReference type="Gene3D" id="3.40.1190.20">
    <property type="match status" value="1"/>
</dbReference>
<feature type="non-terminal residue" evidence="2">
    <location>
        <position position="1"/>
    </location>
</feature>